<keyword evidence="2" id="KW-0413">Isomerase</keyword>
<dbReference type="SUPFAM" id="SSF51366">
    <property type="entry name" value="Ribulose-phoshate binding barrel"/>
    <property type="match status" value="1"/>
</dbReference>
<dbReference type="Pfam" id="PF00834">
    <property type="entry name" value="Ribul_P_3_epim"/>
    <property type="match status" value="1"/>
</dbReference>
<evidence type="ECO:0000313" key="3">
    <source>
        <dbReference type="EMBL" id="GAA2172083.1"/>
    </source>
</evidence>
<evidence type="ECO:0000256" key="1">
    <source>
        <dbReference type="ARBA" id="ARBA00022723"/>
    </source>
</evidence>
<dbReference type="EMBL" id="BAAAQT010000005">
    <property type="protein sequence ID" value="GAA2172083.1"/>
    <property type="molecule type" value="Genomic_DNA"/>
</dbReference>
<protein>
    <submittedName>
        <fullName evidence="3">Ribulose-phosphate 3-epimerase</fullName>
    </submittedName>
</protein>
<dbReference type="InterPro" id="IPR000056">
    <property type="entry name" value="Ribul_P_3_epim-like"/>
</dbReference>
<dbReference type="Proteomes" id="UP001501599">
    <property type="component" value="Unassembled WGS sequence"/>
</dbReference>
<gene>
    <name evidence="3" type="primary">rpe_1</name>
    <name evidence="3" type="ORF">GCM10009846_08620</name>
</gene>
<organism evidence="3 4">
    <name type="scientific">Agrococcus versicolor</name>
    <dbReference type="NCBI Taxonomy" id="501482"/>
    <lineage>
        <taxon>Bacteria</taxon>
        <taxon>Bacillati</taxon>
        <taxon>Actinomycetota</taxon>
        <taxon>Actinomycetes</taxon>
        <taxon>Micrococcales</taxon>
        <taxon>Microbacteriaceae</taxon>
        <taxon>Agrococcus</taxon>
    </lineage>
</organism>
<dbReference type="InterPro" id="IPR013785">
    <property type="entry name" value="Aldolase_TIM"/>
</dbReference>
<keyword evidence="4" id="KW-1185">Reference proteome</keyword>
<sequence length="230" mass="24130">MARIQYAASIMCADLANLEGSIAEVEAAGADVLHVDVLDGRFSPSMPLGLETIRRMRDVTSLPFDAHVMTTDNELFVTEMLELGAESVTFHVETTLHVDRLIGLARSAGAKVGVALNPATSLSVLEFVLPLVDSVCLMLINPGYATNASEQQVPYAAEKVSRLRGLVDEQGLATAVQVDGRVSFATVPGLVRAGATSLVLGSTSLFSKDGSLAENRARLDACVAAGGGTR</sequence>
<evidence type="ECO:0000256" key="2">
    <source>
        <dbReference type="ARBA" id="ARBA00023235"/>
    </source>
</evidence>
<dbReference type="InterPro" id="IPR011060">
    <property type="entry name" value="RibuloseP-bd_barrel"/>
</dbReference>
<dbReference type="CDD" id="cd00429">
    <property type="entry name" value="RPE"/>
    <property type="match status" value="1"/>
</dbReference>
<evidence type="ECO:0000313" key="4">
    <source>
        <dbReference type="Proteomes" id="UP001501599"/>
    </source>
</evidence>
<comment type="caution">
    <text evidence="3">The sequence shown here is derived from an EMBL/GenBank/DDBJ whole genome shotgun (WGS) entry which is preliminary data.</text>
</comment>
<dbReference type="Gene3D" id="3.20.20.70">
    <property type="entry name" value="Aldolase class I"/>
    <property type="match status" value="1"/>
</dbReference>
<dbReference type="PANTHER" id="PTHR11749">
    <property type="entry name" value="RIBULOSE-5-PHOSPHATE-3-EPIMERASE"/>
    <property type="match status" value="1"/>
</dbReference>
<keyword evidence="1" id="KW-0479">Metal-binding</keyword>
<name>A0ABN3ALJ0_9MICO</name>
<proteinExistence type="predicted"/>
<accession>A0ABN3ALJ0</accession>
<reference evidence="3 4" key="1">
    <citation type="journal article" date="2019" name="Int. J. Syst. Evol. Microbiol.">
        <title>The Global Catalogue of Microorganisms (GCM) 10K type strain sequencing project: providing services to taxonomists for standard genome sequencing and annotation.</title>
        <authorList>
            <consortium name="The Broad Institute Genomics Platform"/>
            <consortium name="The Broad Institute Genome Sequencing Center for Infectious Disease"/>
            <person name="Wu L."/>
            <person name="Ma J."/>
        </authorList>
    </citation>
    <scope>NUCLEOTIDE SEQUENCE [LARGE SCALE GENOMIC DNA]</scope>
    <source>
        <strain evidence="3 4">JCM 16026</strain>
    </source>
</reference>